<keyword evidence="6" id="KW-0805">Transcription regulation</keyword>
<feature type="domain" description="C2H2-type" evidence="13">
    <location>
        <begin position="311"/>
        <end position="339"/>
    </location>
</feature>
<keyword evidence="12" id="KW-0812">Transmembrane</keyword>
<feature type="region of interest" description="Disordered" evidence="11">
    <location>
        <begin position="176"/>
        <end position="207"/>
    </location>
</feature>
<dbReference type="GO" id="GO:0005634">
    <property type="term" value="C:nucleus"/>
    <property type="evidence" value="ECO:0007669"/>
    <property type="project" value="UniProtKB-SubCell"/>
</dbReference>
<dbReference type="FunFam" id="3.30.160.60:FF:000148">
    <property type="entry name" value="zinc finger protein Gfi-1"/>
    <property type="match status" value="1"/>
</dbReference>
<dbReference type="AlphaFoldDB" id="A0ABD0TIZ4"/>
<dbReference type="GO" id="GO:0009887">
    <property type="term" value="P:animal organ morphogenesis"/>
    <property type="evidence" value="ECO:0007669"/>
    <property type="project" value="UniProtKB-ARBA"/>
</dbReference>
<keyword evidence="4 10" id="KW-0863">Zinc-finger</keyword>
<dbReference type="FunFam" id="3.30.160.60:FF:000208">
    <property type="entry name" value="zinc finger protein Gfi-1b"/>
    <property type="match status" value="1"/>
</dbReference>
<feature type="region of interest" description="Disordered" evidence="11">
    <location>
        <begin position="328"/>
        <end position="348"/>
    </location>
</feature>
<dbReference type="GO" id="GO:0003002">
    <property type="term" value="P:regionalization"/>
    <property type="evidence" value="ECO:0007669"/>
    <property type="project" value="UniProtKB-ARBA"/>
</dbReference>
<feature type="domain" description="C2H2-type" evidence="13">
    <location>
        <begin position="227"/>
        <end position="254"/>
    </location>
</feature>
<dbReference type="PANTHER" id="PTHR23235:SF120">
    <property type="entry name" value="KRUPPEL-LIKE FACTOR 15"/>
    <property type="match status" value="1"/>
</dbReference>
<protein>
    <recommendedName>
        <fullName evidence="13">C2H2-type domain-containing protein</fullName>
    </recommendedName>
</protein>
<feature type="compositionally biased region" description="Low complexity" evidence="11">
    <location>
        <begin position="30"/>
        <end position="39"/>
    </location>
</feature>
<keyword evidence="9" id="KW-0539">Nucleus</keyword>
<organism evidence="14 15">
    <name type="scientific">Loxostege sticticalis</name>
    <name type="common">Beet webworm moth</name>
    <dbReference type="NCBI Taxonomy" id="481309"/>
    <lineage>
        <taxon>Eukaryota</taxon>
        <taxon>Metazoa</taxon>
        <taxon>Ecdysozoa</taxon>
        <taxon>Arthropoda</taxon>
        <taxon>Hexapoda</taxon>
        <taxon>Insecta</taxon>
        <taxon>Pterygota</taxon>
        <taxon>Neoptera</taxon>
        <taxon>Endopterygota</taxon>
        <taxon>Lepidoptera</taxon>
        <taxon>Glossata</taxon>
        <taxon>Ditrysia</taxon>
        <taxon>Pyraloidea</taxon>
        <taxon>Crambidae</taxon>
        <taxon>Pyraustinae</taxon>
        <taxon>Loxostege</taxon>
    </lineage>
</organism>
<reference evidence="14 15" key="1">
    <citation type="submission" date="2024-06" db="EMBL/GenBank/DDBJ databases">
        <title>A chromosome-level genome assembly of beet webworm, Loxostege sticticalis.</title>
        <authorList>
            <person name="Zhang Y."/>
        </authorList>
    </citation>
    <scope>NUCLEOTIDE SEQUENCE [LARGE SCALE GENOMIC DNA]</scope>
    <source>
        <strain evidence="14">AQ028</strain>
        <tissue evidence="14">Male pupae</tissue>
    </source>
</reference>
<evidence type="ECO:0000256" key="8">
    <source>
        <dbReference type="ARBA" id="ARBA00023163"/>
    </source>
</evidence>
<evidence type="ECO:0000256" key="5">
    <source>
        <dbReference type="ARBA" id="ARBA00022833"/>
    </source>
</evidence>
<evidence type="ECO:0000256" key="1">
    <source>
        <dbReference type="ARBA" id="ARBA00004123"/>
    </source>
</evidence>
<keyword evidence="12" id="KW-0472">Membrane</keyword>
<keyword evidence="3" id="KW-0677">Repeat</keyword>
<keyword evidence="5" id="KW-0862">Zinc</keyword>
<dbReference type="SUPFAM" id="SSF57667">
    <property type="entry name" value="beta-beta-alpha zinc fingers"/>
    <property type="match status" value="2"/>
</dbReference>
<dbReference type="PROSITE" id="PS00028">
    <property type="entry name" value="ZINC_FINGER_C2H2_1"/>
    <property type="match status" value="4"/>
</dbReference>
<feature type="region of interest" description="Disordered" evidence="11">
    <location>
        <begin position="141"/>
        <end position="160"/>
    </location>
</feature>
<gene>
    <name evidence="14" type="ORF">ABMA28_013634</name>
</gene>
<proteinExistence type="predicted"/>
<dbReference type="Gene3D" id="3.30.160.60">
    <property type="entry name" value="Classic Zinc Finger"/>
    <property type="match status" value="4"/>
</dbReference>
<evidence type="ECO:0000256" key="10">
    <source>
        <dbReference type="PROSITE-ProRule" id="PRU00042"/>
    </source>
</evidence>
<evidence type="ECO:0000256" key="4">
    <source>
        <dbReference type="ARBA" id="ARBA00022771"/>
    </source>
</evidence>
<dbReference type="PANTHER" id="PTHR23235">
    <property type="entry name" value="KRUEPPEL-LIKE TRANSCRIPTION FACTOR"/>
    <property type="match status" value="1"/>
</dbReference>
<dbReference type="PROSITE" id="PS50157">
    <property type="entry name" value="ZINC_FINGER_C2H2_2"/>
    <property type="match status" value="4"/>
</dbReference>
<dbReference type="FunFam" id="3.30.160.60:FF:002812">
    <property type="entry name" value="Neuroectoderm-expressed 2, isoform B"/>
    <property type="match status" value="1"/>
</dbReference>
<sequence>MSRHVLLSRLAEQFKPSSPPPAHRFPSPERSVSPHTPTSPRSPPHSPDSLAQHRFDLLQLGDIEIAGRALKQYARATELGALMYCSGLGALYGGAGVWPLLLPRASPHFAHAHDPARHTPPRDEDEEELPLNLSTKNRQIWSPGSACEREQDADSPASRWELDECEAPLELVKRCRSTPDHDDHDSGAEPRRCPSAPLHQTYPLPPPQQDLNFSLLIKNENKNEKSFQCKQCGKCFKRSSTLSTHLLIHSDTRPYPCQYCGKRFHQKSDMKKHTYIHTGEKPHKCVVCSKAFSQSSNLITHMRKHTGYKPFSCGLCDKAFQRKVDLRRHRDSQHSDAADAPLANMPPPHRYRFYGDEPAPLAPLITN</sequence>
<feature type="domain" description="C2H2-type" evidence="13">
    <location>
        <begin position="255"/>
        <end position="282"/>
    </location>
</feature>
<evidence type="ECO:0000313" key="14">
    <source>
        <dbReference type="EMBL" id="KAL0849312.1"/>
    </source>
</evidence>
<dbReference type="GO" id="GO:0003677">
    <property type="term" value="F:DNA binding"/>
    <property type="evidence" value="ECO:0007669"/>
    <property type="project" value="UniProtKB-KW"/>
</dbReference>
<feature type="region of interest" description="Disordered" evidence="11">
    <location>
        <begin position="10"/>
        <end position="50"/>
    </location>
</feature>
<comment type="caution">
    <text evidence="14">The sequence shown here is derived from an EMBL/GenBank/DDBJ whole genome shotgun (WGS) entry which is preliminary data.</text>
</comment>
<evidence type="ECO:0000256" key="7">
    <source>
        <dbReference type="ARBA" id="ARBA00023125"/>
    </source>
</evidence>
<dbReference type="EMBL" id="JBEDNZ010000004">
    <property type="protein sequence ID" value="KAL0849312.1"/>
    <property type="molecule type" value="Genomic_DNA"/>
</dbReference>
<accession>A0ABD0TIZ4</accession>
<dbReference type="GO" id="GO:0000122">
    <property type="term" value="P:negative regulation of transcription by RNA polymerase II"/>
    <property type="evidence" value="ECO:0007669"/>
    <property type="project" value="UniProtKB-ARBA"/>
</dbReference>
<dbReference type="Pfam" id="PF00096">
    <property type="entry name" value="zf-C2H2"/>
    <property type="match status" value="4"/>
</dbReference>
<dbReference type="InterPro" id="IPR036236">
    <property type="entry name" value="Znf_C2H2_sf"/>
</dbReference>
<dbReference type="Proteomes" id="UP001549921">
    <property type="component" value="Unassembled WGS sequence"/>
</dbReference>
<keyword evidence="12" id="KW-1133">Transmembrane helix</keyword>
<feature type="transmembrane region" description="Helical" evidence="12">
    <location>
        <begin position="81"/>
        <end position="101"/>
    </location>
</feature>
<evidence type="ECO:0000256" key="6">
    <source>
        <dbReference type="ARBA" id="ARBA00023015"/>
    </source>
</evidence>
<dbReference type="GO" id="GO:0000981">
    <property type="term" value="F:DNA-binding transcription factor activity, RNA polymerase II-specific"/>
    <property type="evidence" value="ECO:0007669"/>
    <property type="project" value="UniProtKB-ARBA"/>
</dbReference>
<feature type="domain" description="C2H2-type" evidence="13">
    <location>
        <begin position="283"/>
        <end position="310"/>
    </location>
</feature>
<evidence type="ECO:0000313" key="15">
    <source>
        <dbReference type="Proteomes" id="UP001549921"/>
    </source>
</evidence>
<name>A0ABD0TIZ4_LOXSC</name>
<evidence type="ECO:0000256" key="11">
    <source>
        <dbReference type="SAM" id="MobiDB-lite"/>
    </source>
</evidence>
<evidence type="ECO:0000256" key="12">
    <source>
        <dbReference type="SAM" id="Phobius"/>
    </source>
</evidence>
<dbReference type="GO" id="GO:0008270">
    <property type="term" value="F:zinc ion binding"/>
    <property type="evidence" value="ECO:0007669"/>
    <property type="project" value="UniProtKB-KW"/>
</dbReference>
<evidence type="ECO:0000256" key="2">
    <source>
        <dbReference type="ARBA" id="ARBA00022723"/>
    </source>
</evidence>
<keyword evidence="7" id="KW-0238">DNA-binding</keyword>
<keyword evidence="2" id="KW-0479">Metal-binding</keyword>
<evidence type="ECO:0000259" key="13">
    <source>
        <dbReference type="PROSITE" id="PS50157"/>
    </source>
</evidence>
<evidence type="ECO:0000256" key="9">
    <source>
        <dbReference type="ARBA" id="ARBA00023242"/>
    </source>
</evidence>
<dbReference type="SMART" id="SM00355">
    <property type="entry name" value="ZnF_C2H2"/>
    <property type="match status" value="4"/>
</dbReference>
<comment type="subcellular location">
    <subcellularLocation>
        <location evidence="1">Nucleus</location>
    </subcellularLocation>
</comment>
<feature type="compositionally biased region" description="Basic and acidic residues" evidence="11">
    <location>
        <begin position="176"/>
        <end position="192"/>
    </location>
</feature>
<keyword evidence="8" id="KW-0804">Transcription</keyword>
<evidence type="ECO:0000256" key="3">
    <source>
        <dbReference type="ARBA" id="ARBA00022737"/>
    </source>
</evidence>
<dbReference type="InterPro" id="IPR013087">
    <property type="entry name" value="Znf_C2H2_type"/>
</dbReference>
<dbReference type="FunFam" id="3.30.160.60:FF:000432">
    <property type="entry name" value="zinc finger protein Gfi-1b isoform X1"/>
    <property type="match status" value="1"/>
</dbReference>